<evidence type="ECO:0000256" key="6">
    <source>
        <dbReference type="SAM" id="MobiDB-lite"/>
    </source>
</evidence>
<evidence type="ECO:0000256" key="1">
    <source>
        <dbReference type="ARBA" id="ARBA00004123"/>
    </source>
</evidence>
<dbReference type="GO" id="GO:0005681">
    <property type="term" value="C:spliceosomal complex"/>
    <property type="evidence" value="ECO:0007669"/>
    <property type="project" value="TreeGrafter"/>
</dbReference>
<gene>
    <name evidence="8" type="ORF">CYCCA115_LOCUS22719</name>
</gene>
<keyword evidence="4" id="KW-0175">Coiled coil</keyword>
<evidence type="ECO:0000256" key="2">
    <source>
        <dbReference type="ARBA" id="ARBA00022553"/>
    </source>
</evidence>
<keyword evidence="3" id="KW-0677">Repeat</keyword>
<dbReference type="SUPFAM" id="SSF48371">
    <property type="entry name" value="ARM repeat"/>
    <property type="match status" value="1"/>
</dbReference>
<proteinExistence type="predicted"/>
<keyword evidence="5" id="KW-0539">Nucleus</keyword>
<reference evidence="8" key="1">
    <citation type="submission" date="2023-08" db="EMBL/GenBank/DDBJ databases">
        <authorList>
            <person name="Audoor S."/>
            <person name="Bilcke G."/>
        </authorList>
    </citation>
    <scope>NUCLEOTIDE SEQUENCE</scope>
</reference>
<comment type="subcellular location">
    <subcellularLocation>
        <location evidence="1">Nucleus</location>
    </subcellularLocation>
</comment>
<sequence>MQTTNQGNDDGQVDFIPSPTFQGAKPGFYFGTSGNGTGYYLDRLDQAREVVAGKKRKRAVRIAEEQNETKLIPNLLEQAEKDAAGSTVLELTPKGIQSATKALSKIAQQNAMQRAQFANEPRQYMNSELALYEQLTALQAVAANIHLYQHLIDNQALIETLTELLGHDNSDVSAATVGLFLEWIDPSLLSSTDVSMVTIFPVMKALASQVLHEAWEAIAANLSKSRQSEEEEDDPNNASADNDDKESSLDGVQNSLSLMENLLELDLMFPKGLLGTEEEENDDDDDDKDKEATSSLSAAAYMVKHSNILSWLFHHLDTKESSIELKARCVEILSLLSQKEDIFTIHPDWTQIPLLTEAEGESQSSSKSAASTKKTINGIEVLLQTIGKHRKKQPESDQQVEILENTCALLSSCISFSTLNLEGFLEGQGIELVLRCLKERVHAGGSSLKLLDFFGTLPIHKKACESLIKAGGLKYLFPLLLGTRIPNPTDAKVGTTTLSVKAKKEWYQSIQTQVIRILYSISRYIDDDSPEDAKVRFVSKFAADERKCDRLVELLLHYDQKMRTAEYNFYLHSPDDEEEEEDQEFVQLAAMDAKLQGGGELFHRLGATTAFVCLHSKKCHARILEQLQLQRSGMGLILSALNEFASVLGEGTQKDQIQSLKAKLVH</sequence>
<dbReference type="InterPro" id="IPR039678">
    <property type="entry name" value="CTNNBL1"/>
</dbReference>
<dbReference type="InterPro" id="IPR016024">
    <property type="entry name" value="ARM-type_fold"/>
</dbReference>
<dbReference type="PANTHER" id="PTHR14978">
    <property type="entry name" value="BETA-CATENIN-LIKE PROTEIN 1 NUCLEAR ASSOCIATED PROTEIN"/>
    <property type="match status" value="1"/>
</dbReference>
<evidence type="ECO:0000259" key="7">
    <source>
        <dbReference type="SMART" id="SM01156"/>
    </source>
</evidence>
<dbReference type="EMBL" id="CAKOGP040002325">
    <property type="protein sequence ID" value="CAJ1967326.1"/>
    <property type="molecule type" value="Genomic_DNA"/>
</dbReference>
<keyword evidence="9" id="KW-1185">Reference proteome</keyword>
<dbReference type="PANTHER" id="PTHR14978:SF0">
    <property type="entry name" value="BETA-CATENIN-LIKE PROTEIN 1"/>
    <property type="match status" value="1"/>
</dbReference>
<comment type="caution">
    <text evidence="8">The sequence shown here is derived from an EMBL/GenBank/DDBJ whole genome shotgun (WGS) entry which is preliminary data.</text>
</comment>
<name>A0AAD2GBA3_9STRA</name>
<organism evidence="8 9">
    <name type="scientific">Cylindrotheca closterium</name>
    <dbReference type="NCBI Taxonomy" id="2856"/>
    <lineage>
        <taxon>Eukaryota</taxon>
        <taxon>Sar</taxon>
        <taxon>Stramenopiles</taxon>
        <taxon>Ochrophyta</taxon>
        <taxon>Bacillariophyta</taxon>
        <taxon>Bacillariophyceae</taxon>
        <taxon>Bacillariophycidae</taxon>
        <taxon>Bacillariales</taxon>
        <taxon>Bacillariaceae</taxon>
        <taxon>Cylindrotheca</taxon>
    </lineage>
</organism>
<dbReference type="InterPro" id="IPR011989">
    <property type="entry name" value="ARM-like"/>
</dbReference>
<feature type="region of interest" description="Disordered" evidence="6">
    <location>
        <begin position="222"/>
        <end position="250"/>
    </location>
</feature>
<protein>
    <recommendedName>
        <fullName evidence="7">Beta-catenin-like protein 1 N-terminal domain-containing protein</fullName>
    </recommendedName>
</protein>
<feature type="domain" description="Beta-catenin-like protein 1 N-terminal" evidence="7">
    <location>
        <begin position="65"/>
        <end position="177"/>
    </location>
</feature>
<dbReference type="Proteomes" id="UP001295423">
    <property type="component" value="Unassembled WGS sequence"/>
</dbReference>
<evidence type="ECO:0000256" key="3">
    <source>
        <dbReference type="ARBA" id="ARBA00022737"/>
    </source>
</evidence>
<evidence type="ECO:0000256" key="4">
    <source>
        <dbReference type="ARBA" id="ARBA00023054"/>
    </source>
</evidence>
<dbReference type="AlphaFoldDB" id="A0AAD2GBA3"/>
<dbReference type="SMART" id="SM01156">
    <property type="entry name" value="DUF1716"/>
    <property type="match status" value="1"/>
</dbReference>
<keyword evidence="2" id="KW-0597">Phosphoprotein</keyword>
<evidence type="ECO:0000256" key="5">
    <source>
        <dbReference type="ARBA" id="ARBA00023242"/>
    </source>
</evidence>
<dbReference type="Pfam" id="PF08216">
    <property type="entry name" value="CTNNBL"/>
    <property type="match status" value="2"/>
</dbReference>
<evidence type="ECO:0000313" key="9">
    <source>
        <dbReference type="Proteomes" id="UP001295423"/>
    </source>
</evidence>
<evidence type="ECO:0000313" key="8">
    <source>
        <dbReference type="EMBL" id="CAJ1967326.1"/>
    </source>
</evidence>
<dbReference type="InterPro" id="IPR013180">
    <property type="entry name" value="CTNNBL1_N"/>
</dbReference>
<accession>A0AAD2GBA3</accession>
<dbReference type="Gene3D" id="1.25.10.10">
    <property type="entry name" value="Leucine-rich Repeat Variant"/>
    <property type="match status" value="1"/>
</dbReference>